<dbReference type="Pfam" id="PF01475">
    <property type="entry name" value="FUR"/>
    <property type="match status" value="1"/>
</dbReference>
<dbReference type="GO" id="GO:1900705">
    <property type="term" value="P:negative regulation of siderophore biosynthetic process"/>
    <property type="evidence" value="ECO:0007669"/>
    <property type="project" value="TreeGrafter"/>
</dbReference>
<dbReference type="InterPro" id="IPR043135">
    <property type="entry name" value="Fur_C"/>
</dbReference>
<feature type="binding site" evidence="14">
    <location>
        <position position="124"/>
    </location>
    <ligand>
        <name>Fe cation</name>
        <dbReference type="ChEBI" id="CHEBI:24875"/>
    </ligand>
</feature>
<evidence type="ECO:0000256" key="3">
    <source>
        <dbReference type="ARBA" id="ARBA00011738"/>
    </source>
</evidence>
<comment type="subcellular location">
    <subcellularLocation>
        <location evidence="1 15">Cytoplasm</location>
    </subcellularLocation>
</comment>
<dbReference type="InterPro" id="IPR036388">
    <property type="entry name" value="WH-like_DNA-bd_sf"/>
</dbReference>
<dbReference type="PANTHER" id="PTHR33202">
    <property type="entry name" value="ZINC UPTAKE REGULATION PROTEIN"/>
    <property type="match status" value="1"/>
</dbReference>
<evidence type="ECO:0000256" key="11">
    <source>
        <dbReference type="ARBA" id="ARBA00023125"/>
    </source>
</evidence>
<evidence type="ECO:0000256" key="7">
    <source>
        <dbReference type="ARBA" id="ARBA00022723"/>
    </source>
</evidence>
<gene>
    <name evidence="15 16" type="primary">fur</name>
    <name evidence="16" type="ORF">Tsedi_01746</name>
</gene>
<dbReference type="GO" id="GO:0008270">
    <property type="term" value="F:zinc ion binding"/>
    <property type="evidence" value="ECO:0007669"/>
    <property type="project" value="TreeGrafter"/>
</dbReference>
<dbReference type="GO" id="GO:0032993">
    <property type="term" value="C:protein-DNA complex"/>
    <property type="evidence" value="ECO:0007669"/>
    <property type="project" value="UniProtKB-ARBA"/>
</dbReference>
<dbReference type="InterPro" id="IPR002481">
    <property type="entry name" value="FUR"/>
</dbReference>
<feature type="binding site" evidence="13">
    <location>
        <position position="137"/>
    </location>
    <ligand>
        <name>Zn(2+)</name>
        <dbReference type="ChEBI" id="CHEBI:29105"/>
    </ligand>
</feature>
<comment type="cofactor">
    <cofactor evidence="14">
        <name>Mn(2+)</name>
        <dbReference type="ChEBI" id="CHEBI:29035"/>
    </cofactor>
    <cofactor evidence="14">
        <name>Fe(2+)</name>
        <dbReference type="ChEBI" id="CHEBI:29033"/>
    </cofactor>
    <text evidence="14">Binds 1 Mn(2+) or Fe(2+) ion per subunit.</text>
</comment>
<keyword evidence="17" id="KW-1185">Reference proteome</keyword>
<evidence type="ECO:0000256" key="14">
    <source>
        <dbReference type="PIRSR" id="PIRSR602481-2"/>
    </source>
</evidence>
<dbReference type="Proteomes" id="UP000320225">
    <property type="component" value="Unassembled WGS sequence"/>
</dbReference>
<feature type="binding site" evidence="14">
    <location>
        <position position="107"/>
    </location>
    <ligand>
        <name>Fe cation</name>
        <dbReference type="ChEBI" id="CHEBI:24875"/>
    </ligand>
</feature>
<dbReference type="EMBL" id="VJND01000010">
    <property type="protein sequence ID" value="TSE24886.1"/>
    <property type="molecule type" value="Genomic_DNA"/>
</dbReference>
<keyword evidence="8 13" id="KW-0862">Zinc</keyword>
<comment type="cofactor">
    <cofactor evidence="13">
        <name>Zn(2+)</name>
        <dbReference type="ChEBI" id="CHEBI:29105"/>
    </cofactor>
    <text evidence="13">Binds 1 zinc ion per subunit.</text>
</comment>
<evidence type="ECO:0000313" key="17">
    <source>
        <dbReference type="Proteomes" id="UP000320225"/>
    </source>
</evidence>
<feature type="binding site" evidence="14">
    <location>
        <position position="86"/>
    </location>
    <ligand>
        <name>Fe cation</name>
        <dbReference type="ChEBI" id="CHEBI:24875"/>
    </ligand>
</feature>
<dbReference type="SUPFAM" id="SSF46785">
    <property type="entry name" value="Winged helix' DNA-binding domain"/>
    <property type="match status" value="1"/>
</dbReference>
<comment type="caution">
    <text evidence="16">The sequence shown here is derived from an EMBL/GenBank/DDBJ whole genome shotgun (WGS) entry which is preliminary data.</text>
</comment>
<dbReference type="NCBIfam" id="NF006999">
    <property type="entry name" value="PRK09462.1"/>
    <property type="match status" value="1"/>
</dbReference>
<dbReference type="Gene3D" id="3.30.1490.190">
    <property type="match status" value="1"/>
</dbReference>
<evidence type="ECO:0000256" key="2">
    <source>
        <dbReference type="ARBA" id="ARBA00007957"/>
    </source>
</evidence>
<evidence type="ECO:0000256" key="1">
    <source>
        <dbReference type="ARBA" id="ARBA00004496"/>
    </source>
</evidence>
<feature type="binding site" evidence="13">
    <location>
        <position position="95"/>
    </location>
    <ligand>
        <name>Zn(2+)</name>
        <dbReference type="ChEBI" id="CHEBI:29105"/>
    </ligand>
</feature>
<evidence type="ECO:0000256" key="4">
    <source>
        <dbReference type="ARBA" id="ARBA00020910"/>
    </source>
</evidence>
<evidence type="ECO:0000256" key="15">
    <source>
        <dbReference type="RuleBase" id="RU364037"/>
    </source>
</evidence>
<keyword evidence="6 15" id="KW-0678">Repressor</keyword>
<keyword evidence="7 13" id="KW-0479">Metal-binding</keyword>
<dbReference type="GO" id="GO:0001216">
    <property type="term" value="F:DNA-binding transcription activator activity"/>
    <property type="evidence" value="ECO:0007669"/>
    <property type="project" value="UniProtKB-ARBA"/>
</dbReference>
<feature type="binding site" evidence="14">
    <location>
        <position position="88"/>
    </location>
    <ligand>
        <name>Fe cation</name>
        <dbReference type="ChEBI" id="CHEBI:24875"/>
    </ligand>
</feature>
<comment type="similarity">
    <text evidence="2 15">Belongs to the Fur family.</text>
</comment>
<dbReference type="RefSeq" id="WP_143895735.1">
    <property type="nucleotide sequence ID" value="NZ_VJND01000010.1"/>
</dbReference>
<dbReference type="AlphaFoldDB" id="A0A554WMU6"/>
<evidence type="ECO:0000313" key="16">
    <source>
        <dbReference type="EMBL" id="TSE24886.1"/>
    </source>
</evidence>
<evidence type="ECO:0000256" key="13">
    <source>
        <dbReference type="PIRSR" id="PIRSR602481-1"/>
    </source>
</evidence>
<evidence type="ECO:0000256" key="10">
    <source>
        <dbReference type="ARBA" id="ARBA00023015"/>
    </source>
</evidence>
<keyword evidence="11 15" id="KW-0238">DNA-binding</keyword>
<dbReference type="GO" id="GO:0005829">
    <property type="term" value="C:cytosol"/>
    <property type="evidence" value="ECO:0007669"/>
    <property type="project" value="TreeGrafter"/>
</dbReference>
<protein>
    <recommendedName>
        <fullName evidence="4 15">Ferric uptake regulation protein</fullName>
    </recommendedName>
</protein>
<keyword evidence="12 15" id="KW-0804">Transcription</keyword>
<organism evidence="16 17">
    <name type="scientific">Tepidimonas sediminis</name>
    <dbReference type="NCBI Taxonomy" id="2588941"/>
    <lineage>
        <taxon>Bacteria</taxon>
        <taxon>Pseudomonadati</taxon>
        <taxon>Pseudomonadota</taxon>
        <taxon>Betaproteobacteria</taxon>
        <taxon>Burkholderiales</taxon>
        <taxon>Tepidimonas</taxon>
    </lineage>
</organism>
<evidence type="ECO:0000256" key="6">
    <source>
        <dbReference type="ARBA" id="ARBA00022491"/>
    </source>
</evidence>
<feature type="binding site" evidence="13">
    <location>
        <position position="92"/>
    </location>
    <ligand>
        <name>Zn(2+)</name>
        <dbReference type="ChEBI" id="CHEBI:29105"/>
    </ligand>
</feature>
<evidence type="ECO:0000256" key="9">
    <source>
        <dbReference type="ARBA" id="ARBA00023004"/>
    </source>
</evidence>
<dbReference type="PANTHER" id="PTHR33202:SF2">
    <property type="entry name" value="FERRIC UPTAKE REGULATION PROTEIN"/>
    <property type="match status" value="1"/>
</dbReference>
<accession>A0A554WMU6</accession>
<dbReference type="OrthoDB" id="8659436at2"/>
<keyword evidence="9 14" id="KW-0408">Iron</keyword>
<dbReference type="Gene3D" id="1.10.10.10">
    <property type="entry name" value="Winged helix-like DNA-binding domain superfamily/Winged helix DNA-binding domain"/>
    <property type="match status" value="1"/>
</dbReference>
<evidence type="ECO:0000256" key="8">
    <source>
        <dbReference type="ARBA" id="ARBA00022833"/>
    </source>
</evidence>
<feature type="binding site" evidence="13">
    <location>
        <position position="132"/>
    </location>
    <ligand>
        <name>Zn(2+)</name>
        <dbReference type="ChEBI" id="CHEBI:29105"/>
    </ligand>
</feature>
<evidence type="ECO:0000256" key="5">
    <source>
        <dbReference type="ARBA" id="ARBA00022490"/>
    </source>
</evidence>
<keyword evidence="10 15" id="KW-0805">Transcription regulation</keyword>
<dbReference type="InterPro" id="IPR036390">
    <property type="entry name" value="WH_DNA-bd_sf"/>
</dbReference>
<dbReference type="GO" id="GO:0045892">
    <property type="term" value="P:negative regulation of DNA-templated transcription"/>
    <property type="evidence" value="ECO:0007669"/>
    <property type="project" value="TreeGrafter"/>
</dbReference>
<dbReference type="CDD" id="cd07153">
    <property type="entry name" value="Fur_like"/>
    <property type="match status" value="1"/>
</dbReference>
<comment type="subunit">
    <text evidence="3 15">Homodimer.</text>
</comment>
<name>A0A554WMU6_9BURK</name>
<proteinExistence type="inferred from homology"/>
<dbReference type="FunFam" id="3.30.1490.190:FF:000001">
    <property type="entry name" value="Ferric uptake regulation protein"/>
    <property type="match status" value="1"/>
</dbReference>
<sequence>MTRLDELKSTGLKATLPRLKILEIFQSGRQRHMTAEDVFKALLEDQADIGLATVYRVLTQFEQAGILVRSNFESGKAVYELNEGQHHDHLVCLDCGRVEEFFDAEIERRQQAIAQERGFALREHALALYAHCTQTDCPHRSRPARRGG</sequence>
<dbReference type="GO" id="GO:0000976">
    <property type="term" value="F:transcription cis-regulatory region binding"/>
    <property type="evidence" value="ECO:0007669"/>
    <property type="project" value="UniProtKB-ARBA"/>
</dbReference>
<evidence type="ECO:0000256" key="12">
    <source>
        <dbReference type="ARBA" id="ARBA00023163"/>
    </source>
</evidence>
<reference evidence="16 17" key="1">
    <citation type="submission" date="2019-07" db="EMBL/GenBank/DDBJ databases">
        <title>Tepidimonas sediminis YIM 72259 draft genome.</title>
        <authorList>
            <person name="Da Costa M.S."/>
            <person name="Froufe H.J.C."/>
            <person name="Egas C."/>
            <person name="Albuquerque L."/>
        </authorList>
    </citation>
    <scope>NUCLEOTIDE SEQUENCE [LARGE SCALE GENOMIC DNA]</scope>
    <source>
        <strain evidence="16 17">YIM 72259</strain>
    </source>
</reference>
<keyword evidence="5 15" id="KW-0963">Cytoplasm</keyword>
<dbReference type="FunFam" id="1.10.10.10:FF:000007">
    <property type="entry name" value="Ferric uptake regulation protein"/>
    <property type="match status" value="1"/>
</dbReference>